<dbReference type="AlphaFoldDB" id="B0VVC3"/>
<gene>
    <name evidence="1" type="ORF">ABSDF_p20010</name>
</gene>
<geneLocation type="plasmid" evidence="1 2">
    <name>p2ABSDF</name>
</geneLocation>
<name>B0VVC3_ACIBS</name>
<dbReference type="HOGENOM" id="CLU_165251_0_0_6"/>
<evidence type="ECO:0008006" key="3">
    <source>
        <dbReference type="Google" id="ProtNLM"/>
    </source>
</evidence>
<organism evidence="1 2">
    <name type="scientific">Acinetobacter baumannii (strain SDF)</name>
    <dbReference type="NCBI Taxonomy" id="509170"/>
    <lineage>
        <taxon>Bacteria</taxon>
        <taxon>Pseudomonadati</taxon>
        <taxon>Pseudomonadota</taxon>
        <taxon>Gammaproteobacteria</taxon>
        <taxon>Moraxellales</taxon>
        <taxon>Moraxellaceae</taxon>
        <taxon>Acinetobacter</taxon>
        <taxon>Acinetobacter calcoaceticus/baumannii complex</taxon>
    </lineage>
</organism>
<dbReference type="Proteomes" id="UP000001741">
    <property type="component" value="Plasmid p2ABSDF"/>
</dbReference>
<dbReference type="EMBL" id="CU468232">
    <property type="protein sequence ID" value="CAP02953.1"/>
    <property type="molecule type" value="Genomic_DNA"/>
</dbReference>
<evidence type="ECO:0000313" key="1">
    <source>
        <dbReference type="EMBL" id="CAP02953.1"/>
    </source>
</evidence>
<dbReference type="KEGG" id="abm:ABSDF_p20010"/>
<proteinExistence type="predicted"/>
<protein>
    <recommendedName>
        <fullName evidence="3">DUF2345 domain-containing protein</fullName>
    </recommendedName>
</protein>
<reference evidence="1 2" key="1">
    <citation type="journal article" date="2008" name="PLoS ONE">
        <title>Comparative analysis of Acinetobacters: three genomes for three lifestyles.</title>
        <authorList>
            <person name="Vallenet D."/>
            <person name="Nordmann P."/>
            <person name="Barbe V."/>
            <person name="Poirel L."/>
            <person name="Mangenot S."/>
            <person name="Bataille E."/>
            <person name="Dossat C."/>
            <person name="Gas S."/>
            <person name="Kreimeyer A."/>
            <person name="Lenoble P."/>
            <person name="Oztas S."/>
            <person name="Poulain J."/>
            <person name="Segurens B."/>
            <person name="Robert C."/>
            <person name="Abergel C."/>
            <person name="Claverie J.M."/>
            <person name="Raoult D."/>
            <person name="Medigue C."/>
            <person name="Weissenbach J."/>
            <person name="Cruveiller S."/>
        </authorList>
    </citation>
    <scope>NUCLEOTIDE SEQUENCE [LARGE SCALE GENOMIC DNA]</scope>
    <source>
        <strain evidence="1 2">SDF</strain>
        <plasmid evidence="2">p2ABSDF</plasmid>
    </source>
</reference>
<keyword evidence="1" id="KW-0614">Plasmid</keyword>
<accession>B0VVC3</accession>
<sequence length="144" mass="16360">MAGGSRILINDQGITISTGGKIVFQAGQHVFEGGQRVKAEIPPLPIVNEIKTFTNKWDFYDLFYETDFSDVKYKLINNKNNTFVSGTLDEHGRTQRMNTSNNEDYDILIGTDDDWTVSLDDDGEEDDFEYNCNCGSHDDHDHEI</sequence>
<evidence type="ECO:0000313" key="2">
    <source>
        <dbReference type="Proteomes" id="UP000001741"/>
    </source>
</evidence>